<proteinExistence type="predicted"/>
<protein>
    <recommendedName>
        <fullName evidence="4">Major facilitator superfamily (MFS) profile domain-containing protein</fullName>
    </recommendedName>
</protein>
<dbReference type="SUPFAM" id="SSF103473">
    <property type="entry name" value="MFS general substrate transporter"/>
    <property type="match status" value="1"/>
</dbReference>
<sequence length="99" mass="11053">MCGVLVLFGGIRAFNGPTTRSLFGDLMSSGEITRALACGSLTHQLFSMVDPSAGGFFLYVFHGNVAFVYFLYAFLYGFSFFLLLWVPPYVRMQQPVVKF</sequence>
<evidence type="ECO:0008006" key="4">
    <source>
        <dbReference type="Google" id="ProtNLM"/>
    </source>
</evidence>
<dbReference type="EMBL" id="CP016908">
    <property type="protein sequence ID" value="APR99752.1"/>
    <property type="molecule type" value="Genomic_DNA"/>
</dbReference>
<evidence type="ECO:0000256" key="1">
    <source>
        <dbReference type="SAM" id="Phobius"/>
    </source>
</evidence>
<dbReference type="KEGG" id="pabo:BCY86_02975"/>
<keyword evidence="3" id="KW-1185">Reference proteome</keyword>
<reference evidence="2 3" key="1">
    <citation type="submission" date="2016-08" db="EMBL/GenBank/DDBJ databases">
        <title>Identification and validation of antigenic proteins from Pajaroellobacter abortibovis using de-novo genome sequence assembly and reverse vaccinology.</title>
        <authorList>
            <person name="Welly B.T."/>
            <person name="Miller M.R."/>
            <person name="Stott J.L."/>
            <person name="Blanchard M.T."/>
            <person name="Islas-Trejo A.D."/>
            <person name="O'Rourke S.M."/>
            <person name="Young A.E."/>
            <person name="Medrano J.F."/>
            <person name="Van Eenennaam A.L."/>
        </authorList>
    </citation>
    <scope>NUCLEOTIDE SEQUENCE [LARGE SCALE GENOMIC DNA]</scope>
    <source>
        <strain evidence="2 3">BTF92-0548A/99-0131</strain>
    </source>
</reference>
<keyword evidence="1" id="KW-0472">Membrane</keyword>
<dbReference type="InterPro" id="IPR036259">
    <property type="entry name" value="MFS_trans_sf"/>
</dbReference>
<dbReference type="Proteomes" id="UP000185544">
    <property type="component" value="Chromosome"/>
</dbReference>
<keyword evidence="1" id="KW-1133">Transmembrane helix</keyword>
<name>A0A1L6MW47_9BACT</name>
<evidence type="ECO:0000313" key="2">
    <source>
        <dbReference type="EMBL" id="APR99752.1"/>
    </source>
</evidence>
<gene>
    <name evidence="2" type="ORF">BCY86_02975</name>
</gene>
<dbReference type="AlphaFoldDB" id="A0A1L6MW47"/>
<accession>A0A1L6MW47</accession>
<organism evidence="2 3">
    <name type="scientific">Pajaroellobacter abortibovis</name>
    <dbReference type="NCBI Taxonomy" id="1882918"/>
    <lineage>
        <taxon>Bacteria</taxon>
        <taxon>Pseudomonadati</taxon>
        <taxon>Myxococcota</taxon>
        <taxon>Polyangia</taxon>
        <taxon>Polyangiales</taxon>
        <taxon>Polyangiaceae</taxon>
    </lineage>
</organism>
<keyword evidence="1" id="KW-0812">Transmembrane</keyword>
<evidence type="ECO:0000313" key="3">
    <source>
        <dbReference type="Proteomes" id="UP000185544"/>
    </source>
</evidence>
<feature type="transmembrane region" description="Helical" evidence="1">
    <location>
        <begin position="66"/>
        <end position="86"/>
    </location>
</feature>